<name>A0A0H3FHD6_RAHSY</name>
<feature type="transmembrane region" description="Helical" evidence="1">
    <location>
        <begin position="7"/>
        <end position="24"/>
    </location>
</feature>
<evidence type="ECO:0000313" key="3">
    <source>
        <dbReference type="Proteomes" id="UP000007257"/>
    </source>
</evidence>
<keyword evidence="1" id="KW-0812">Transmembrane</keyword>
<organism evidence="2 3">
    <name type="scientific">Rahnella sp. (strain Y9602)</name>
    <dbReference type="NCBI Taxonomy" id="2703885"/>
    <lineage>
        <taxon>Bacteria</taxon>
        <taxon>Pseudomonadati</taxon>
        <taxon>Pseudomonadota</taxon>
        <taxon>Gammaproteobacteria</taxon>
        <taxon>Enterobacterales</taxon>
        <taxon>Yersiniaceae</taxon>
        <taxon>Rahnella</taxon>
    </lineage>
</organism>
<dbReference type="Pfam" id="PF04971">
    <property type="entry name" value="Phage_holin_2_1"/>
    <property type="match status" value="1"/>
</dbReference>
<keyword evidence="2" id="KW-0614">Plasmid</keyword>
<keyword evidence="1" id="KW-0472">Membrane</keyword>
<reference evidence="2 3" key="2">
    <citation type="journal article" date="2012" name="J. Bacteriol.">
        <title>Complete Genome Sequence of Rahnella sp. Strain Y9602, a Gammaproteobacterium Isolate from Metal- and Radionuclide-Contaminated Soil.</title>
        <authorList>
            <person name="Martinez R.J."/>
            <person name="Bruce D."/>
            <person name="Detter C."/>
            <person name="Goodwin L.A."/>
            <person name="Han J."/>
            <person name="Han C.S."/>
            <person name="Held B."/>
            <person name="Land M.L."/>
            <person name="Mikhailova N."/>
            <person name="Nolan M."/>
            <person name="Pennacchio L."/>
            <person name="Pitluck S."/>
            <person name="Tapia R."/>
            <person name="Woyke T."/>
            <person name="Sobecky P.A."/>
        </authorList>
    </citation>
    <scope>NUCLEOTIDE SEQUENCE [LARGE SCALE GENOMIC DNA]</scope>
    <source>
        <strain evidence="2 3">Y9602</strain>
        <plasmid evidence="2 3">pRAHAQ01</plasmid>
    </source>
</reference>
<dbReference type="Proteomes" id="UP000007257">
    <property type="component" value="Plasmid pRAHAQ01"/>
</dbReference>
<dbReference type="GO" id="GO:0140911">
    <property type="term" value="F:pore-forming activity"/>
    <property type="evidence" value="ECO:0007669"/>
    <property type="project" value="InterPro"/>
</dbReference>
<dbReference type="GO" id="GO:0001907">
    <property type="term" value="P:symbiont-mediated killing of host cell"/>
    <property type="evidence" value="ECO:0007669"/>
    <property type="project" value="InterPro"/>
</dbReference>
<dbReference type="PIRSF" id="PIRSF030786">
    <property type="entry name" value="Lysis_S"/>
    <property type="match status" value="1"/>
</dbReference>
<protein>
    <submittedName>
        <fullName evidence="2">Lysis S family protein</fullName>
    </submittedName>
</protein>
<dbReference type="KEGG" id="rah:Rahaq_4984"/>
<dbReference type="RefSeq" id="WP_013578240.1">
    <property type="nucleotide sequence ID" value="NC_015062.1"/>
</dbReference>
<dbReference type="AlphaFoldDB" id="A0A0H3FHD6"/>
<dbReference type="InterPro" id="IPR007054">
    <property type="entry name" value="Lysis_S"/>
</dbReference>
<dbReference type="HOGENOM" id="CLU_180637_0_0_6"/>
<feature type="transmembrane region" description="Helical" evidence="1">
    <location>
        <begin position="36"/>
        <end position="60"/>
    </location>
</feature>
<keyword evidence="1" id="KW-1133">Transmembrane helix</keyword>
<geneLocation type="plasmid" evidence="2 3">
    <name>pRAHAQ01</name>
</geneLocation>
<evidence type="ECO:0000256" key="1">
    <source>
        <dbReference type="SAM" id="Phobius"/>
    </source>
</evidence>
<dbReference type="OrthoDB" id="6470800at2"/>
<accession>A0A0H3FHD6</accession>
<gene>
    <name evidence="2" type="ordered locus">Rahaq_4984</name>
</gene>
<sequence>MKMEKLTTGVAYGSAAGSSIFWLYRLLNAFTPEQWTAIGVLGGLFFAFVTCLINVGFKIWDRKHNMVRRDED</sequence>
<evidence type="ECO:0000313" key="2">
    <source>
        <dbReference type="EMBL" id="ADW76559.1"/>
    </source>
</evidence>
<proteinExistence type="predicted"/>
<dbReference type="EMBL" id="CP002506">
    <property type="protein sequence ID" value="ADW76559.1"/>
    <property type="molecule type" value="Genomic_DNA"/>
</dbReference>
<reference evidence="3" key="1">
    <citation type="submission" date="2011-01" db="EMBL/GenBank/DDBJ databases">
        <title>Complete sequence of plasmid1 of Rahnella sp. Y9602.</title>
        <authorList>
            <consortium name="US DOE Joint Genome Institute"/>
            <person name="Lucas S."/>
            <person name="Copeland A."/>
            <person name="Lapidus A."/>
            <person name="Cheng J.-F."/>
            <person name="Goodwin L."/>
            <person name="Pitluck S."/>
            <person name="Lu M."/>
            <person name="Detter J.C."/>
            <person name="Han C."/>
            <person name="Tapia R."/>
            <person name="Land M."/>
            <person name="Hauser L."/>
            <person name="Kyrpides N."/>
            <person name="Ivanova N."/>
            <person name="Ovchinnikova G."/>
            <person name="Pagani I."/>
            <person name="Sobecky P.A."/>
            <person name="Martinez R.J."/>
            <person name="Woyke T."/>
        </authorList>
    </citation>
    <scope>NUCLEOTIDE SEQUENCE [LARGE SCALE GENOMIC DNA]</scope>
    <source>
        <strain evidence="3">Y9602</strain>
        <plasmid evidence="3">pRAHAQ01</plasmid>
    </source>
</reference>